<dbReference type="Pfam" id="PF00067">
    <property type="entry name" value="p450"/>
    <property type="match status" value="3"/>
</dbReference>
<dbReference type="InterPro" id="IPR036396">
    <property type="entry name" value="Cyt_P450_sf"/>
</dbReference>
<dbReference type="Gene3D" id="1.20.990.10">
    <property type="entry name" value="NADPH-cytochrome p450 Reductase, Chain A, domain 3"/>
    <property type="match status" value="1"/>
</dbReference>
<keyword evidence="15" id="KW-1185">Reference proteome</keyword>
<dbReference type="GO" id="GO:0003958">
    <property type="term" value="F:NADPH-hemoprotein reductase activity"/>
    <property type="evidence" value="ECO:0007669"/>
    <property type="project" value="TreeGrafter"/>
</dbReference>
<reference evidence="14 15" key="1">
    <citation type="submission" date="2017-12" db="EMBL/GenBank/DDBJ databases">
        <title>Comparative genomics of Botrytis spp.</title>
        <authorList>
            <person name="Valero-Jimenez C.A."/>
            <person name="Tapia P."/>
            <person name="Veloso J."/>
            <person name="Silva-Moreno E."/>
            <person name="Staats M."/>
            <person name="Valdes J.H."/>
            <person name="Van Kan J.A.L."/>
        </authorList>
    </citation>
    <scope>NUCLEOTIDE SEQUENCE [LARGE SCALE GENOMIC DNA]</scope>
    <source>
        <strain evidence="14 15">Bp0003</strain>
    </source>
</reference>
<dbReference type="PRINTS" id="PR00371">
    <property type="entry name" value="FPNCR"/>
</dbReference>
<evidence type="ECO:0000313" key="15">
    <source>
        <dbReference type="Proteomes" id="UP000297910"/>
    </source>
</evidence>
<dbReference type="InterPro" id="IPR003097">
    <property type="entry name" value="CysJ-like_FAD-binding"/>
</dbReference>
<comment type="cofactor">
    <cofactor evidence="2">
        <name>heme</name>
        <dbReference type="ChEBI" id="CHEBI:30413"/>
    </cofactor>
</comment>
<keyword evidence="6" id="KW-0285">Flavoprotein</keyword>
<keyword evidence="11" id="KW-0408">Iron</keyword>
<dbReference type="GO" id="GO:0005829">
    <property type="term" value="C:cytosol"/>
    <property type="evidence" value="ECO:0007669"/>
    <property type="project" value="TreeGrafter"/>
</dbReference>
<evidence type="ECO:0000256" key="6">
    <source>
        <dbReference type="ARBA" id="ARBA00022630"/>
    </source>
</evidence>
<name>A0A4Z1FVK4_9HELO</name>
<dbReference type="Proteomes" id="UP000297910">
    <property type="component" value="Unassembled WGS sequence"/>
</dbReference>
<dbReference type="InterPro" id="IPR017927">
    <property type="entry name" value="FAD-bd_FR_type"/>
</dbReference>
<dbReference type="CDD" id="cd06206">
    <property type="entry name" value="bifunctional_CYPOR"/>
    <property type="match status" value="1"/>
</dbReference>
<keyword evidence="12" id="KW-0843">Virulence</keyword>
<keyword evidence="7" id="KW-0479">Metal-binding</keyword>
<dbReference type="GO" id="GO:0004497">
    <property type="term" value="F:monooxygenase activity"/>
    <property type="evidence" value="ECO:0007669"/>
    <property type="project" value="InterPro"/>
</dbReference>
<dbReference type="InterPro" id="IPR029039">
    <property type="entry name" value="Flavoprotein-like_sf"/>
</dbReference>
<dbReference type="SUPFAM" id="SSF48264">
    <property type="entry name" value="Cytochrome P450"/>
    <property type="match status" value="1"/>
</dbReference>
<dbReference type="InterPro" id="IPR008254">
    <property type="entry name" value="Flavodoxin/NO_synth"/>
</dbReference>
<dbReference type="SUPFAM" id="SSF52343">
    <property type="entry name" value="Ferredoxin reductase-like, C-terminal NADP-linked domain"/>
    <property type="match status" value="1"/>
</dbReference>
<dbReference type="PANTHER" id="PTHR19384:SF127">
    <property type="entry name" value="BIFUNCTIONAL CYTOCHROME P450_NADPH--P450 REDUCTASE"/>
    <property type="match status" value="1"/>
</dbReference>
<dbReference type="GO" id="GO:0005506">
    <property type="term" value="F:iron ion binding"/>
    <property type="evidence" value="ECO:0007669"/>
    <property type="project" value="InterPro"/>
</dbReference>
<proteinExistence type="inferred from homology"/>
<keyword evidence="9" id="KW-0521">NADP</keyword>
<evidence type="ECO:0000313" key="14">
    <source>
        <dbReference type="EMBL" id="TGO27340.1"/>
    </source>
</evidence>
<dbReference type="GO" id="GO:0016705">
    <property type="term" value="F:oxidoreductase activity, acting on paired donors, with incorporation or reduction of molecular oxygen"/>
    <property type="evidence" value="ECO:0007669"/>
    <property type="project" value="InterPro"/>
</dbReference>
<dbReference type="Gene3D" id="1.10.630.10">
    <property type="entry name" value="Cytochrome P450"/>
    <property type="match status" value="3"/>
</dbReference>
<dbReference type="EMBL" id="PQXI01000043">
    <property type="protein sequence ID" value="TGO27340.1"/>
    <property type="molecule type" value="Genomic_DNA"/>
</dbReference>
<dbReference type="Pfam" id="PF00667">
    <property type="entry name" value="FAD_binding_1"/>
    <property type="match status" value="1"/>
</dbReference>
<evidence type="ECO:0000256" key="3">
    <source>
        <dbReference type="ARBA" id="ARBA00001974"/>
    </source>
</evidence>
<evidence type="ECO:0000256" key="9">
    <source>
        <dbReference type="ARBA" id="ARBA00022857"/>
    </source>
</evidence>
<accession>A0A4Z1FVK4</accession>
<dbReference type="InterPro" id="IPR001433">
    <property type="entry name" value="OxRdtase_FAD/NAD-bd"/>
</dbReference>
<dbReference type="InterPro" id="IPR039261">
    <property type="entry name" value="FNR_nucleotide-bd"/>
</dbReference>
<evidence type="ECO:0000256" key="8">
    <source>
        <dbReference type="ARBA" id="ARBA00022827"/>
    </source>
</evidence>
<feature type="domain" description="FAD-binding FR-type" evidence="13">
    <location>
        <begin position="578"/>
        <end position="810"/>
    </location>
</feature>
<evidence type="ECO:0000256" key="11">
    <source>
        <dbReference type="ARBA" id="ARBA00023004"/>
    </source>
</evidence>
<dbReference type="PROSITE" id="PS00086">
    <property type="entry name" value="CYTOCHROME_P450"/>
    <property type="match status" value="1"/>
</dbReference>
<dbReference type="Pfam" id="PF00175">
    <property type="entry name" value="NAD_binding_1"/>
    <property type="match status" value="1"/>
</dbReference>
<dbReference type="GO" id="GO:0050660">
    <property type="term" value="F:flavin adenine dinucleotide binding"/>
    <property type="evidence" value="ECO:0007669"/>
    <property type="project" value="TreeGrafter"/>
</dbReference>
<dbReference type="GO" id="GO:0020037">
    <property type="term" value="F:heme binding"/>
    <property type="evidence" value="ECO:0007669"/>
    <property type="project" value="InterPro"/>
</dbReference>
<comment type="caution">
    <text evidence="14">The sequence shown here is derived from an EMBL/GenBank/DDBJ whole genome shotgun (WGS) entry which is preliminary data.</text>
</comment>
<evidence type="ECO:0000259" key="13">
    <source>
        <dbReference type="PROSITE" id="PS51384"/>
    </source>
</evidence>
<evidence type="ECO:0000256" key="2">
    <source>
        <dbReference type="ARBA" id="ARBA00001971"/>
    </source>
</evidence>
<dbReference type="InterPro" id="IPR017938">
    <property type="entry name" value="Riboflavin_synthase-like_b-brl"/>
</dbReference>
<sequence>MCFLLQMKSTASGYQLNNALMPTGNDMSRTYIAKNAQGLKNADFSLIQNYCKMTTAIPGPKAKPLVGNSLDLKDEEAPLRALEHMAVECGPIYKLTRGSTRVIIVSSVEMMEEICDESRFEKAPPMALSKKDDRPSGMFTATNDDPDWGQAHRILVPAFGPLAIEQMYDQMQDIGNQLLLKWARLGPSEPITVTDDFTRLTLDTIALCAMDFRFNSFYTDKMHPFVDAMVGFLSESGDRVRRPGFVTSLMRKKNPKFQRDQDYMFEVSQGLVQHRKQNPTDKKDLLNAMLSHETTSGLLSFAFLNLMKNPDAYNAAQREVDQVVGRGPLVKGVSGEKATLSRGKYKIEPTDKIIVLLGAVQQDPNVYGSDANEFKPERMMGDNFKNLPSAAWKPFGIGVRACIGRAFAWQEALMITAMLLQNFDFRLHDPGYKLRIKQTLTIKPQDLVMRATLRHGMAAVDLEHLLRGTPSTSINVVGALPKSQPIVIITASYEGHLPDNAARFVSWLEKLAPTALSGTQFAVFGCGHNNRMAEFGSLRLVPRGLSDAAKGNLYGDFDDWLNKTFWPKISRGVTSLRRDVQDGVVFEAKVLTAPGTPEKRHLEIELPPDMAYESGDYLAVLPVNSNQNVRRVMKVFGLAWDSIIIIKARSLGTLPLDTPLSIRDILAGCVELFEPVSRKMLQIMANFTTDQNSKQELAAMSTDSEIYEKQVLTKRPSIIDLLEVHPSVKLNFHDFLSSLSPLRVRYYSISSSPLNSPNTCTITYNILSIPSFSGPGHYAGICGTYLSYLLPGDPIKVSVRPGSEKLFHLPLDIKRTPLLMFCAGTGIAPFRGFIQQRAMQAAASPDRKLAPAILFVGCRSSTSDRLYAREFDRWEDHGVVDIRYSFSRDSDSRRVKGRR</sequence>
<evidence type="ECO:0000256" key="1">
    <source>
        <dbReference type="ARBA" id="ARBA00001917"/>
    </source>
</evidence>
<evidence type="ECO:0000256" key="10">
    <source>
        <dbReference type="ARBA" id="ARBA00023002"/>
    </source>
</evidence>
<keyword evidence="8" id="KW-0274">FAD</keyword>
<dbReference type="PANTHER" id="PTHR19384">
    <property type="entry name" value="NITRIC OXIDE SYNTHASE-RELATED"/>
    <property type="match status" value="1"/>
</dbReference>
<dbReference type="InterPro" id="IPR017972">
    <property type="entry name" value="Cyt_P450_CS"/>
</dbReference>
<keyword evidence="10" id="KW-0560">Oxidoreductase</keyword>
<evidence type="ECO:0000256" key="4">
    <source>
        <dbReference type="ARBA" id="ARBA00010018"/>
    </source>
</evidence>
<evidence type="ECO:0000256" key="5">
    <source>
        <dbReference type="ARBA" id="ARBA00022448"/>
    </source>
</evidence>
<comment type="cofactor">
    <cofactor evidence="1">
        <name>FMN</name>
        <dbReference type="ChEBI" id="CHEBI:58210"/>
    </cofactor>
</comment>
<dbReference type="Pfam" id="PF00258">
    <property type="entry name" value="Flavodoxin_1"/>
    <property type="match status" value="1"/>
</dbReference>
<dbReference type="InterPro" id="IPR023173">
    <property type="entry name" value="NADPH_Cyt_P450_Rdtase_alpha"/>
</dbReference>
<comment type="cofactor">
    <cofactor evidence="3">
        <name>FAD</name>
        <dbReference type="ChEBI" id="CHEBI:57692"/>
    </cofactor>
</comment>
<dbReference type="Gene3D" id="3.40.50.360">
    <property type="match status" value="1"/>
</dbReference>
<keyword evidence="5" id="KW-0813">Transport</keyword>
<gene>
    <name evidence="14" type="ORF">BPAE_0043g00130</name>
</gene>
<evidence type="ECO:0000256" key="12">
    <source>
        <dbReference type="ARBA" id="ARBA00023026"/>
    </source>
</evidence>
<dbReference type="Gene3D" id="2.40.30.10">
    <property type="entry name" value="Translation factors"/>
    <property type="match status" value="1"/>
</dbReference>
<dbReference type="Gene3D" id="3.40.50.80">
    <property type="entry name" value="Nucleotide-binding domain of ferredoxin-NADP reductase (FNR) module"/>
    <property type="match status" value="1"/>
</dbReference>
<dbReference type="GO" id="GO:0010181">
    <property type="term" value="F:FMN binding"/>
    <property type="evidence" value="ECO:0007669"/>
    <property type="project" value="InterPro"/>
</dbReference>
<comment type="similarity">
    <text evidence="4">In the N-terminal section; belongs to the cytochrome P450 family.</text>
</comment>
<dbReference type="SUPFAM" id="SSF63380">
    <property type="entry name" value="Riboflavin synthase domain-like"/>
    <property type="match status" value="1"/>
</dbReference>
<evidence type="ECO:0000256" key="7">
    <source>
        <dbReference type="ARBA" id="ARBA00022723"/>
    </source>
</evidence>
<dbReference type="InterPro" id="IPR001128">
    <property type="entry name" value="Cyt_P450"/>
</dbReference>
<dbReference type="PROSITE" id="PS51384">
    <property type="entry name" value="FAD_FR"/>
    <property type="match status" value="1"/>
</dbReference>
<protein>
    <recommendedName>
        <fullName evidence="13">FAD-binding FR-type domain-containing protein</fullName>
    </recommendedName>
</protein>
<dbReference type="SUPFAM" id="SSF52218">
    <property type="entry name" value="Flavoproteins"/>
    <property type="match status" value="1"/>
</dbReference>
<organism evidence="14 15">
    <name type="scientific">Botrytis paeoniae</name>
    <dbReference type="NCBI Taxonomy" id="278948"/>
    <lineage>
        <taxon>Eukaryota</taxon>
        <taxon>Fungi</taxon>
        <taxon>Dikarya</taxon>
        <taxon>Ascomycota</taxon>
        <taxon>Pezizomycotina</taxon>
        <taxon>Leotiomycetes</taxon>
        <taxon>Helotiales</taxon>
        <taxon>Sclerotiniaceae</taxon>
        <taxon>Botrytis</taxon>
    </lineage>
</organism>
<dbReference type="InterPro" id="IPR001709">
    <property type="entry name" value="Flavoprot_Pyr_Nucl_cyt_Rdtase"/>
</dbReference>
<dbReference type="AlphaFoldDB" id="A0A4Z1FVK4"/>